<reference evidence="4 5" key="1">
    <citation type="submission" date="2017-03" db="EMBL/GenBank/DDBJ databases">
        <authorList>
            <person name="Afonso C.L."/>
            <person name="Miller P.J."/>
            <person name="Scott M.A."/>
            <person name="Spackman E."/>
            <person name="Goraichik I."/>
            <person name="Dimitrov K.M."/>
            <person name="Suarez D.L."/>
            <person name="Swayne D.E."/>
        </authorList>
    </citation>
    <scope>NUCLEOTIDE SEQUENCE [LARGE SCALE GENOMIC DNA]</scope>
    <source>
        <strain evidence="4">PRJEB14757</strain>
    </source>
</reference>
<dbReference type="InterPro" id="IPR013520">
    <property type="entry name" value="Ribonucl_H"/>
</dbReference>
<evidence type="ECO:0000313" key="4">
    <source>
        <dbReference type="EMBL" id="SLM32953.1"/>
    </source>
</evidence>
<dbReference type="Proteomes" id="UP000191931">
    <property type="component" value="Unassembled WGS sequence"/>
</dbReference>
<dbReference type="GO" id="GO:0003676">
    <property type="term" value="F:nucleic acid binding"/>
    <property type="evidence" value="ECO:0007669"/>
    <property type="project" value="InterPro"/>
</dbReference>
<accession>A0A1W1HKG8</accession>
<evidence type="ECO:0000256" key="1">
    <source>
        <dbReference type="SAM" id="MobiDB-lite"/>
    </source>
</evidence>
<dbReference type="EC" id="3.1.11.1" evidence="4"/>
<evidence type="ECO:0000259" key="3">
    <source>
        <dbReference type="PROSITE" id="PS51785"/>
    </source>
</evidence>
<dbReference type="Pfam" id="PF00929">
    <property type="entry name" value="RNase_T"/>
    <property type="match status" value="1"/>
</dbReference>
<dbReference type="InterPro" id="IPR034747">
    <property type="entry name" value="EXOI_SH3"/>
</dbReference>
<evidence type="ECO:0000259" key="2">
    <source>
        <dbReference type="PROSITE" id="PS51784"/>
    </source>
</evidence>
<dbReference type="PROSITE" id="PS51785">
    <property type="entry name" value="EXOI_C"/>
    <property type="match status" value="1"/>
</dbReference>
<dbReference type="GO" id="GO:0005829">
    <property type="term" value="C:cytosol"/>
    <property type="evidence" value="ECO:0007669"/>
    <property type="project" value="TreeGrafter"/>
</dbReference>
<sequence>MEKTFLFYDVETSGLSAYFDQILTFAAIRTDMELKEIERYSIKIRMRSDIVPSPGAFITHRLTPEELESGICEYDAALQIHEIMNTSGTVSLGYNTLGFDDEFLRFAFYRNLLEPYTHQYANGCSRMDILPITTLYRIFKPDIMKWPEINGKPTLKLELISNLNQLVQSGRAHDAMTDVEATLALARILKSEEEMWNYCIGFFDKKEDRNRMEKLPLSFRVAGEHYRVGLMVSLKFGKDLMYMAPVVGIGDSISYGNQSLWLRLDKDILPDSPPLKLDEHFPIRKKYGEQGLLLPPYDRFWDSLPPAQKQMQQASISKNMERVNRSRADVDMFQQIVDYHRNYKYPFVPDIDIDASLYQDPFFSLSEKKEAARFHKAPLGEKVKMAEETLSPRVRTLACRILFRNFSPSMLSASILSERNSYMAKVIHGDKKDHPGILGFKNDFRLTPSKALEEISALNGSIPVNGDLNEESSARCGSYKKDNDNNVKADNENGDNKVLKQKKRVLDNEQINILSLMEKYLSGFLIT</sequence>
<keyword evidence="5" id="KW-1185">Reference proteome</keyword>
<dbReference type="GO" id="GO:0008310">
    <property type="term" value="F:single-stranded DNA 3'-5' DNA exonuclease activity"/>
    <property type="evidence" value="ECO:0007669"/>
    <property type="project" value="UniProtKB-EC"/>
</dbReference>
<dbReference type="AlphaFoldDB" id="A0A1W1HKG8"/>
<feature type="domain" description="ExoI C-terminal" evidence="3">
    <location>
        <begin position="349"/>
        <end position="487"/>
    </location>
</feature>
<dbReference type="STRING" id="1246637.MTBBW1_830025"/>
<dbReference type="PROSITE" id="PS51784">
    <property type="entry name" value="EXOI_SH3"/>
    <property type="match status" value="1"/>
</dbReference>
<feature type="compositionally biased region" description="Basic and acidic residues" evidence="1">
    <location>
        <begin position="479"/>
        <end position="493"/>
    </location>
</feature>
<dbReference type="SUPFAM" id="SSF53098">
    <property type="entry name" value="Ribonuclease H-like"/>
    <property type="match status" value="1"/>
</dbReference>
<keyword evidence="4" id="KW-0378">Hydrolase</keyword>
<dbReference type="SMART" id="SM00479">
    <property type="entry name" value="EXOIII"/>
    <property type="match status" value="1"/>
</dbReference>
<feature type="domain" description="ExoI SH3-like" evidence="2">
    <location>
        <begin position="193"/>
        <end position="344"/>
    </location>
</feature>
<dbReference type="GO" id="GO:0045004">
    <property type="term" value="P:DNA replication proofreading"/>
    <property type="evidence" value="ECO:0007669"/>
    <property type="project" value="TreeGrafter"/>
</dbReference>
<protein>
    <submittedName>
        <fullName evidence="4">SbcB</fullName>
        <ecNumber evidence="4">3.1.11.1</ecNumber>
    </submittedName>
</protein>
<evidence type="ECO:0000313" key="5">
    <source>
        <dbReference type="Proteomes" id="UP000191931"/>
    </source>
</evidence>
<name>A0A1W1HKG8_9BACT</name>
<dbReference type="EMBL" id="FWEV01000329">
    <property type="protein sequence ID" value="SLM32953.1"/>
    <property type="molecule type" value="Genomic_DNA"/>
</dbReference>
<dbReference type="InterPro" id="IPR012337">
    <property type="entry name" value="RNaseH-like_sf"/>
</dbReference>
<dbReference type="OrthoDB" id="9763470at2"/>
<gene>
    <name evidence="4" type="primary">sbcB</name>
    <name evidence="4" type="ORF">MTBBW1_830025</name>
</gene>
<dbReference type="Gene3D" id="1.20.1280.70">
    <property type="entry name" value="Exonuclease ExoI, domain 3"/>
    <property type="match status" value="1"/>
</dbReference>
<dbReference type="InterPro" id="IPR036397">
    <property type="entry name" value="RNaseH_sf"/>
</dbReference>
<dbReference type="InterPro" id="IPR058561">
    <property type="entry name" value="Exonuc_1_C"/>
</dbReference>
<dbReference type="PANTHER" id="PTHR30231">
    <property type="entry name" value="DNA POLYMERASE III SUBUNIT EPSILON"/>
    <property type="match status" value="1"/>
</dbReference>
<proteinExistence type="predicted"/>
<feature type="region of interest" description="Disordered" evidence="1">
    <location>
        <begin position="473"/>
        <end position="493"/>
    </location>
</feature>
<dbReference type="Gene3D" id="3.30.420.10">
    <property type="entry name" value="Ribonuclease H-like superfamily/Ribonuclease H"/>
    <property type="match status" value="1"/>
</dbReference>
<dbReference type="PANTHER" id="PTHR30231:SF41">
    <property type="entry name" value="DNA POLYMERASE III SUBUNIT EPSILON"/>
    <property type="match status" value="1"/>
</dbReference>
<dbReference type="CDD" id="cd06138">
    <property type="entry name" value="ExoI_N"/>
    <property type="match status" value="1"/>
</dbReference>
<organism evidence="4 5">
    <name type="scientific">Desulfamplus magnetovallimortis</name>
    <dbReference type="NCBI Taxonomy" id="1246637"/>
    <lineage>
        <taxon>Bacteria</taxon>
        <taxon>Pseudomonadati</taxon>
        <taxon>Thermodesulfobacteriota</taxon>
        <taxon>Desulfobacteria</taxon>
        <taxon>Desulfobacterales</taxon>
        <taxon>Desulfobacteraceae</taxon>
        <taxon>Desulfamplus</taxon>
    </lineage>
</organism>
<dbReference type="RefSeq" id="WP_080802927.1">
    <property type="nucleotide sequence ID" value="NZ_LT828544.1"/>
</dbReference>